<dbReference type="InterPro" id="IPR056279">
    <property type="entry name" value="Aip3p_Bud6_N"/>
</dbReference>
<dbReference type="EMBL" id="CAKXYY010000003">
    <property type="protein sequence ID" value="CAH2351336.1"/>
    <property type="molecule type" value="Genomic_DNA"/>
</dbReference>
<organism evidence="4 5">
    <name type="scientific">[Candida] railenensis</name>
    <dbReference type="NCBI Taxonomy" id="45579"/>
    <lineage>
        <taxon>Eukaryota</taxon>
        <taxon>Fungi</taxon>
        <taxon>Dikarya</taxon>
        <taxon>Ascomycota</taxon>
        <taxon>Saccharomycotina</taxon>
        <taxon>Pichiomycetes</taxon>
        <taxon>Debaryomycetaceae</taxon>
        <taxon>Kurtzmaniella</taxon>
    </lineage>
</organism>
<sequence length="754" mass="85170">MSGKVKRQSLNTIESSVTRLLVSTKHLLESLTQWARREVDDKYVSDAYVKLGNDFRASVRAFTHVGVDISDLGDVPQALRVILEAALSEPPSQESLDRFLPNIRNIIVTLLQNLKLKQNKAKLLSQEREKDRERERKAKELENERDREKERERTAQRIREREGTPSRPTPTSATHTPSASISARHSSSSSVKSSIPTISTNNTSSSPSNGSGAASNQSNNHLSVHSHDALMQLQKGNSLQRRASKRFSAYQYAKLTNNQPTLSSLPTITSSDKTSEATSDRTLDIPSDTRDQSFDSIVNTTNGTMVNSSVDNSSSISIFLRINNRTKKAKVDNPITFNSLRLLFVEKFAYSPGTNAFPEIYIQDLLNHNISYELEEHMLSAEIKDGSLLLLNEPDPQLEKLKSLEGKFEHLSTKVEEVSTHMVGEIKSLVKGIELSPETITNLISQIPISKDKDVGSGPTMKTQMRPSDLAELNSIQQELRGIRQLQSKNKSVLSESIQESLAELSTLKMSALTSSKTSNRTYMDGCHAKLSEESDLLLTKVDDLQDIMEALRKDVAQRGVRVGEQQLKSTVKEIRDAKTRLHLMKEYISTEKVNWKRIWERELDTVCEEQQFFNLQDDLTNDLEDDIGRIEETYGLIEQCSLEQSKQVGYKRNKVMANLHIPEPGESLHSMKDAVLSEVAALRPNHESRLEAIEKAERLREREREMMKLTKFQAELEDYVDDAKLKKSGGFEEIERLRKLKDEENLKSSFGLI</sequence>
<dbReference type="GO" id="GO:0005519">
    <property type="term" value="F:cytoskeletal regulatory protein binding"/>
    <property type="evidence" value="ECO:0007669"/>
    <property type="project" value="InterPro"/>
</dbReference>
<dbReference type="OrthoDB" id="783096at2759"/>
<evidence type="ECO:0000256" key="1">
    <source>
        <dbReference type="ARBA" id="ARBA00023054"/>
    </source>
</evidence>
<dbReference type="Proteomes" id="UP000837801">
    <property type="component" value="Unassembled WGS sequence"/>
</dbReference>
<evidence type="ECO:0000313" key="5">
    <source>
        <dbReference type="Proteomes" id="UP000837801"/>
    </source>
</evidence>
<feature type="compositionally biased region" description="Basic and acidic residues" evidence="2">
    <location>
        <begin position="273"/>
        <end position="290"/>
    </location>
</feature>
<evidence type="ECO:0000313" key="4">
    <source>
        <dbReference type="EMBL" id="CAH2351336.1"/>
    </source>
</evidence>
<dbReference type="GO" id="GO:0051286">
    <property type="term" value="C:cell tip"/>
    <property type="evidence" value="ECO:0007669"/>
    <property type="project" value="TreeGrafter"/>
</dbReference>
<feature type="compositionally biased region" description="Low complexity" evidence="2">
    <location>
        <begin position="165"/>
        <end position="220"/>
    </location>
</feature>
<feature type="region of interest" description="Disordered" evidence="2">
    <location>
        <begin position="260"/>
        <end position="290"/>
    </location>
</feature>
<keyword evidence="1" id="KW-0175">Coiled coil</keyword>
<feature type="compositionally biased region" description="Basic and acidic residues" evidence="2">
    <location>
        <begin position="125"/>
        <end position="164"/>
    </location>
</feature>
<evidence type="ECO:0000259" key="3">
    <source>
        <dbReference type="SMART" id="SM00806"/>
    </source>
</evidence>
<dbReference type="PANTHER" id="PTHR22741">
    <property type="entry name" value="P140CAP/SNIP-RELATED"/>
    <property type="match status" value="1"/>
</dbReference>
<name>A0A9P0VXC8_9ASCO</name>
<dbReference type="AlphaFoldDB" id="A0A9P0VXC8"/>
<dbReference type="SMART" id="SM00806">
    <property type="entry name" value="AIP3"/>
    <property type="match status" value="1"/>
</dbReference>
<feature type="compositionally biased region" description="Low complexity" evidence="2">
    <location>
        <begin position="260"/>
        <end position="271"/>
    </location>
</feature>
<keyword evidence="5" id="KW-1185">Reference proteome</keyword>
<dbReference type="PANTHER" id="PTHR22741:SF10">
    <property type="entry name" value="COILED-COIL DOMAIN-CONTAINING PROTEIN CG32809"/>
    <property type="match status" value="1"/>
</dbReference>
<dbReference type="Pfam" id="PF23153">
    <property type="entry name" value="Aip3p_Bud6_N"/>
    <property type="match status" value="1"/>
</dbReference>
<evidence type="ECO:0000256" key="2">
    <source>
        <dbReference type="SAM" id="MobiDB-lite"/>
    </source>
</evidence>
<proteinExistence type="predicted"/>
<gene>
    <name evidence="4" type="ORF">CLIB1423_03S03994</name>
</gene>
<dbReference type="InterPro" id="IPR051825">
    <property type="entry name" value="SRCIN1"/>
</dbReference>
<dbReference type="GO" id="GO:0030010">
    <property type="term" value="P:establishment of cell polarity"/>
    <property type="evidence" value="ECO:0007669"/>
    <property type="project" value="TreeGrafter"/>
</dbReference>
<feature type="region of interest" description="Disordered" evidence="2">
    <location>
        <begin position="124"/>
        <end position="220"/>
    </location>
</feature>
<feature type="domain" description="Actin interacting protein 3 C-terminal" evidence="3">
    <location>
        <begin position="319"/>
        <end position="744"/>
    </location>
</feature>
<accession>A0A9P0VXC8</accession>
<dbReference type="GO" id="GO:0005737">
    <property type="term" value="C:cytoplasm"/>
    <property type="evidence" value="ECO:0007669"/>
    <property type="project" value="TreeGrafter"/>
</dbReference>
<dbReference type="Gene3D" id="1.20.58.1540">
    <property type="entry name" value="Actin interacting protein 3, C-terminal domain"/>
    <property type="match status" value="1"/>
</dbReference>
<reference evidence="4" key="1">
    <citation type="submission" date="2022-03" db="EMBL/GenBank/DDBJ databases">
        <authorList>
            <person name="Legras J.-L."/>
            <person name="Devillers H."/>
            <person name="Grondin C."/>
        </authorList>
    </citation>
    <scope>NUCLEOTIDE SEQUENCE</scope>
    <source>
        <strain evidence="4">CLIB 1423</strain>
    </source>
</reference>
<dbReference type="InterPro" id="IPR005613">
    <property type="entry name" value="AIP3_C"/>
</dbReference>
<comment type="caution">
    <text evidence="4">The sequence shown here is derived from an EMBL/GenBank/DDBJ whole genome shotgun (WGS) entry which is preliminary data.</text>
</comment>
<dbReference type="InterPro" id="IPR022782">
    <property type="entry name" value="AIP3-like_C"/>
</dbReference>
<protein>
    <submittedName>
        <fullName evidence="4">Bud site selection protein 6</fullName>
    </submittedName>
</protein>
<dbReference type="Pfam" id="PF03915">
    <property type="entry name" value="AIP3"/>
    <property type="match status" value="1"/>
</dbReference>